<comment type="caution">
    <text evidence="2">The sequence shown here is derived from an EMBL/GenBank/DDBJ whole genome shotgun (WGS) entry which is preliminary data.</text>
</comment>
<organism evidence="2 3">
    <name type="scientific">Roseateles albus</name>
    <dbReference type="NCBI Taxonomy" id="2987525"/>
    <lineage>
        <taxon>Bacteria</taxon>
        <taxon>Pseudomonadati</taxon>
        <taxon>Pseudomonadota</taxon>
        <taxon>Betaproteobacteria</taxon>
        <taxon>Burkholderiales</taxon>
        <taxon>Sphaerotilaceae</taxon>
        <taxon>Roseateles</taxon>
    </lineage>
</organism>
<sequence length="124" mass="12961">MNSKHHGFIPFLFTTAFTVSTMLVGGCSKPAEVAPTAPPTPAAVAQAASAAPGNVADADVSEHVATVLNQSDSLKTFDIKVVTLKGDVRLIGILDTQAQIDTALKLAREAEGTHTIHNELTLKQ</sequence>
<accession>A0ABT5K9T9</accession>
<dbReference type="Pfam" id="PF04972">
    <property type="entry name" value="BON"/>
    <property type="match status" value="1"/>
</dbReference>
<dbReference type="Proteomes" id="UP001221189">
    <property type="component" value="Unassembled WGS sequence"/>
</dbReference>
<feature type="domain" description="BON" evidence="1">
    <location>
        <begin position="56"/>
        <end position="124"/>
    </location>
</feature>
<gene>
    <name evidence="2" type="ORF">PRZ03_01380</name>
</gene>
<dbReference type="PANTHER" id="PTHR34606">
    <property type="entry name" value="BON DOMAIN-CONTAINING PROTEIN"/>
    <property type="match status" value="1"/>
</dbReference>
<keyword evidence="3" id="KW-1185">Reference proteome</keyword>
<dbReference type="EMBL" id="JAQQXT010000001">
    <property type="protein sequence ID" value="MDC8770204.1"/>
    <property type="molecule type" value="Genomic_DNA"/>
</dbReference>
<dbReference type="PROSITE" id="PS50914">
    <property type="entry name" value="BON"/>
    <property type="match status" value="1"/>
</dbReference>
<evidence type="ECO:0000313" key="3">
    <source>
        <dbReference type="Proteomes" id="UP001221189"/>
    </source>
</evidence>
<reference evidence="2 3" key="1">
    <citation type="submission" date="2022-10" db="EMBL/GenBank/DDBJ databases">
        <title>Paucibacter sp. hw1 Genome sequencing.</title>
        <authorList>
            <person name="Park S."/>
        </authorList>
    </citation>
    <scope>NUCLEOTIDE SEQUENCE [LARGE SCALE GENOMIC DNA]</scope>
    <source>
        <strain evidence="3">hw1</strain>
    </source>
</reference>
<dbReference type="InterPro" id="IPR007055">
    <property type="entry name" value="BON_dom"/>
</dbReference>
<evidence type="ECO:0000313" key="2">
    <source>
        <dbReference type="EMBL" id="MDC8770204.1"/>
    </source>
</evidence>
<dbReference type="PROSITE" id="PS51257">
    <property type="entry name" value="PROKAR_LIPOPROTEIN"/>
    <property type="match status" value="1"/>
</dbReference>
<dbReference type="Gene3D" id="3.30.1340.30">
    <property type="match status" value="1"/>
</dbReference>
<protein>
    <submittedName>
        <fullName evidence="2">BON domain-containing protein</fullName>
    </submittedName>
</protein>
<proteinExistence type="predicted"/>
<evidence type="ECO:0000259" key="1">
    <source>
        <dbReference type="PROSITE" id="PS50914"/>
    </source>
</evidence>
<dbReference type="PANTHER" id="PTHR34606:SF15">
    <property type="entry name" value="BON DOMAIN-CONTAINING PROTEIN"/>
    <property type="match status" value="1"/>
</dbReference>
<dbReference type="InterPro" id="IPR051686">
    <property type="entry name" value="Lipoprotein_DolP"/>
</dbReference>
<name>A0ABT5K9T9_9BURK</name>
<dbReference type="RefSeq" id="WP_263534990.1">
    <property type="nucleotide sequence ID" value="NZ_JAQQXT010000001.1"/>
</dbReference>